<sequence length="450" mass="47028">MRLGSVTIVGAGLAGAQMAAALRSHGYTGHLTVLGAEGVPPYDRPPLSKELLSRTEPLWIADDLGVDLSVLADDVRLGEPATRLVAGRQDVVTHTASGTITSDAVVLACGAVPVLPPDWNAAAVLHTHQDAAALRAALRPGLRIVIVGAGWIGAEVAGVAAGAGADVTVVEAGGTPFERQLGGAVGARLAPWFEAAGVRLITGTPVEKVSGDGVATASGEFLPADLVLAAVGARPASAWLRGSLPLDPAGRLRVNRAGRFVGLPGPGDPAGRLHTDAMERVWAVGDIATREHPVFGTVPGGHWSAALHDPELTARAMLGVDDRPADSEEVRARLGLAPLPSTAPYVFSRQLGHDLALFGMPSPFEEVAFRGDPATAERWSAYYVEHSLERNPRVTGEGHHVARVRAVLLADSPREVGQIRKLMNRPEPLLVDLEKIVDPAVRLRDAVLTD</sequence>
<dbReference type="SUPFAM" id="SSF55424">
    <property type="entry name" value="FAD/NAD-linked reductases, dimerisation (C-terminal) domain"/>
    <property type="match status" value="1"/>
</dbReference>
<dbReference type="InterPro" id="IPR050446">
    <property type="entry name" value="FAD-oxidoreductase/Apoptosis"/>
</dbReference>
<evidence type="ECO:0000256" key="3">
    <source>
        <dbReference type="ARBA" id="ARBA00022827"/>
    </source>
</evidence>
<dbReference type="InterPro" id="IPR016156">
    <property type="entry name" value="FAD/NAD-linked_Rdtase_dimer_sf"/>
</dbReference>
<dbReference type="PRINTS" id="PR00469">
    <property type="entry name" value="PNDRDTASEII"/>
</dbReference>
<dbReference type="EMBL" id="BAAANL010000001">
    <property type="protein sequence ID" value="GAA1851335.1"/>
    <property type="molecule type" value="Genomic_DNA"/>
</dbReference>
<dbReference type="SUPFAM" id="SSF51905">
    <property type="entry name" value="FAD/NAD(P)-binding domain"/>
    <property type="match status" value="1"/>
</dbReference>
<reference evidence="6 7" key="1">
    <citation type="journal article" date="2019" name="Int. J. Syst. Evol. Microbiol.">
        <title>The Global Catalogue of Microorganisms (GCM) 10K type strain sequencing project: providing services to taxonomists for standard genome sequencing and annotation.</title>
        <authorList>
            <consortium name="The Broad Institute Genomics Platform"/>
            <consortium name="The Broad Institute Genome Sequencing Center for Infectious Disease"/>
            <person name="Wu L."/>
            <person name="Ma J."/>
        </authorList>
    </citation>
    <scope>NUCLEOTIDE SEQUENCE [LARGE SCALE GENOMIC DNA]</scope>
    <source>
        <strain evidence="6 7">JCM 14326</strain>
    </source>
</reference>
<keyword evidence="2" id="KW-0285">Flavoprotein</keyword>
<proteinExistence type="predicted"/>
<evidence type="ECO:0000313" key="7">
    <source>
        <dbReference type="Proteomes" id="UP001501094"/>
    </source>
</evidence>
<evidence type="ECO:0000313" key="6">
    <source>
        <dbReference type="EMBL" id="GAA1851335.1"/>
    </source>
</evidence>
<accession>A0ABN2N4R6</accession>
<dbReference type="PRINTS" id="PR00368">
    <property type="entry name" value="FADPNR"/>
</dbReference>
<dbReference type="InterPro" id="IPR036188">
    <property type="entry name" value="FAD/NAD-bd_sf"/>
</dbReference>
<dbReference type="Proteomes" id="UP001501094">
    <property type="component" value="Unassembled WGS sequence"/>
</dbReference>
<keyword evidence="4" id="KW-0560">Oxidoreductase</keyword>
<keyword evidence="3" id="KW-0274">FAD</keyword>
<dbReference type="Gene3D" id="3.50.50.60">
    <property type="entry name" value="FAD/NAD(P)-binding domain"/>
    <property type="match status" value="2"/>
</dbReference>
<protein>
    <submittedName>
        <fullName evidence="6">FAD-dependent oxidoreductase</fullName>
    </submittedName>
</protein>
<evidence type="ECO:0000259" key="5">
    <source>
        <dbReference type="Pfam" id="PF07992"/>
    </source>
</evidence>
<feature type="domain" description="FAD/NAD(P)-binding" evidence="5">
    <location>
        <begin position="5"/>
        <end position="292"/>
    </location>
</feature>
<dbReference type="RefSeq" id="WP_344099122.1">
    <property type="nucleotide sequence ID" value="NZ_BAAANL010000001.1"/>
</dbReference>
<evidence type="ECO:0000256" key="4">
    <source>
        <dbReference type="ARBA" id="ARBA00023002"/>
    </source>
</evidence>
<comment type="caution">
    <text evidence="6">The sequence shown here is derived from an EMBL/GenBank/DDBJ whole genome shotgun (WGS) entry which is preliminary data.</text>
</comment>
<gene>
    <name evidence="6" type="ORF">GCM10009751_04780</name>
</gene>
<organism evidence="6 7">
    <name type="scientific">Myceligenerans crystallogenes</name>
    <dbReference type="NCBI Taxonomy" id="316335"/>
    <lineage>
        <taxon>Bacteria</taxon>
        <taxon>Bacillati</taxon>
        <taxon>Actinomycetota</taxon>
        <taxon>Actinomycetes</taxon>
        <taxon>Micrococcales</taxon>
        <taxon>Promicromonosporaceae</taxon>
        <taxon>Myceligenerans</taxon>
    </lineage>
</organism>
<comment type="cofactor">
    <cofactor evidence="1">
        <name>FAD</name>
        <dbReference type="ChEBI" id="CHEBI:57692"/>
    </cofactor>
</comment>
<dbReference type="PANTHER" id="PTHR43557:SF2">
    <property type="entry name" value="RIESKE DOMAIN-CONTAINING PROTEIN-RELATED"/>
    <property type="match status" value="1"/>
</dbReference>
<dbReference type="InterPro" id="IPR023753">
    <property type="entry name" value="FAD/NAD-binding_dom"/>
</dbReference>
<dbReference type="PANTHER" id="PTHR43557">
    <property type="entry name" value="APOPTOSIS-INDUCING FACTOR 1"/>
    <property type="match status" value="1"/>
</dbReference>
<keyword evidence="7" id="KW-1185">Reference proteome</keyword>
<dbReference type="Gene3D" id="3.30.390.30">
    <property type="match status" value="1"/>
</dbReference>
<evidence type="ECO:0000256" key="2">
    <source>
        <dbReference type="ARBA" id="ARBA00022630"/>
    </source>
</evidence>
<evidence type="ECO:0000256" key="1">
    <source>
        <dbReference type="ARBA" id="ARBA00001974"/>
    </source>
</evidence>
<dbReference type="Pfam" id="PF07992">
    <property type="entry name" value="Pyr_redox_2"/>
    <property type="match status" value="1"/>
</dbReference>
<name>A0ABN2N4R6_9MICO</name>